<organism evidence="8 9">
    <name type="scientific">Thalassospira xianhensis MCCC 1A02616</name>
    <dbReference type="NCBI Taxonomy" id="1177929"/>
    <lineage>
        <taxon>Bacteria</taxon>
        <taxon>Pseudomonadati</taxon>
        <taxon>Pseudomonadota</taxon>
        <taxon>Alphaproteobacteria</taxon>
        <taxon>Rhodospirillales</taxon>
        <taxon>Thalassospiraceae</taxon>
        <taxon>Thalassospira</taxon>
    </lineage>
</organism>
<dbReference type="GO" id="GO:0009254">
    <property type="term" value="P:peptidoglycan turnover"/>
    <property type="evidence" value="ECO:0007669"/>
    <property type="project" value="TreeGrafter"/>
</dbReference>
<dbReference type="GO" id="GO:0005975">
    <property type="term" value="P:carbohydrate metabolic process"/>
    <property type="evidence" value="ECO:0007669"/>
    <property type="project" value="InterPro"/>
</dbReference>
<evidence type="ECO:0000256" key="5">
    <source>
        <dbReference type="ARBA" id="ARBA00023295"/>
    </source>
</evidence>
<evidence type="ECO:0000259" key="7">
    <source>
        <dbReference type="Pfam" id="PF00933"/>
    </source>
</evidence>
<dbReference type="SUPFAM" id="SSF51445">
    <property type="entry name" value="(Trans)glycosidases"/>
    <property type="match status" value="1"/>
</dbReference>
<dbReference type="EC" id="3.2.1.52" evidence="3"/>
<proteinExistence type="inferred from homology"/>
<protein>
    <recommendedName>
        <fullName evidence="3">beta-N-acetylhexosaminidase</fullName>
        <ecNumber evidence="3">3.2.1.52</ecNumber>
    </recommendedName>
</protein>
<comment type="catalytic activity">
    <reaction evidence="1">
        <text>Hydrolysis of terminal non-reducing N-acetyl-D-hexosamine residues in N-acetyl-beta-D-hexosaminides.</text>
        <dbReference type="EC" id="3.2.1.52"/>
    </reaction>
</comment>
<keyword evidence="5" id="KW-0326">Glycosidase</keyword>
<dbReference type="GO" id="GO:0004563">
    <property type="term" value="F:beta-N-acetylhexosaminidase activity"/>
    <property type="evidence" value="ECO:0007669"/>
    <property type="project" value="UniProtKB-EC"/>
</dbReference>
<dbReference type="PANTHER" id="PTHR30480:SF13">
    <property type="entry name" value="BETA-HEXOSAMINIDASE"/>
    <property type="match status" value="1"/>
</dbReference>
<dbReference type="InterPro" id="IPR050226">
    <property type="entry name" value="NagZ_Beta-hexosaminidase"/>
</dbReference>
<evidence type="ECO:0000313" key="8">
    <source>
        <dbReference type="EMBL" id="RCK07765.1"/>
    </source>
</evidence>
<dbReference type="AlphaFoldDB" id="A0A367UHH4"/>
<evidence type="ECO:0000256" key="4">
    <source>
        <dbReference type="ARBA" id="ARBA00022801"/>
    </source>
</evidence>
<keyword evidence="6" id="KW-0732">Signal</keyword>
<name>A0A367UHH4_9PROT</name>
<gene>
    <name evidence="8" type="ORF">TH5_01590</name>
</gene>
<dbReference type="Gene3D" id="3.20.20.300">
    <property type="entry name" value="Glycoside hydrolase, family 3, N-terminal domain"/>
    <property type="match status" value="1"/>
</dbReference>
<dbReference type="RefSeq" id="WP_114120346.1">
    <property type="nucleotide sequence ID" value="NZ_JPWA01000001.1"/>
</dbReference>
<feature type="chain" id="PRO_5016596829" description="beta-N-acetylhexosaminidase" evidence="6">
    <location>
        <begin position="24"/>
        <end position="343"/>
    </location>
</feature>
<dbReference type="EMBL" id="JPWA01000001">
    <property type="protein sequence ID" value="RCK07765.1"/>
    <property type="molecule type" value="Genomic_DNA"/>
</dbReference>
<dbReference type="InterPro" id="IPR036962">
    <property type="entry name" value="Glyco_hydro_3_N_sf"/>
</dbReference>
<feature type="signal peptide" evidence="6">
    <location>
        <begin position="1"/>
        <end position="23"/>
    </location>
</feature>
<comment type="similarity">
    <text evidence="2">Belongs to the glycosyl hydrolase 3 family.</text>
</comment>
<evidence type="ECO:0000256" key="3">
    <source>
        <dbReference type="ARBA" id="ARBA00012663"/>
    </source>
</evidence>
<dbReference type="PANTHER" id="PTHR30480">
    <property type="entry name" value="BETA-HEXOSAMINIDASE-RELATED"/>
    <property type="match status" value="1"/>
</dbReference>
<sequence>MRLSMLPLAIGISLLGFMSPAHAADDGVSDRSIIKSLIATSRLYGKGRDNHGAYILFQRDFDQNPLIACEIKKDEPEVLILVDQEGGPVVRLRSPVEAIPPAPTDAPLMGQDEYSVRSRASGRALRQACIDINLAPVVEPSNPFVPQRSAGVDMEVVERYARIFADAMVQEGVAPVLKHFPGRTTWSKSAKDHWAVADRAQSEPVYFFETVPGEFRSNARAFQAEPPYSVMMSNAIYAGWTDDPAILDDGIYELLRKDLEFDGVVFSDALDELALTKETTLSIVQHADMFIIADYTNARLFEEYVVKGLADGTIERSSLLEKRDRILKLKKWLSDYGKKEVVQ</sequence>
<evidence type="ECO:0000256" key="1">
    <source>
        <dbReference type="ARBA" id="ARBA00001231"/>
    </source>
</evidence>
<evidence type="ECO:0000256" key="6">
    <source>
        <dbReference type="SAM" id="SignalP"/>
    </source>
</evidence>
<dbReference type="InterPro" id="IPR001764">
    <property type="entry name" value="Glyco_hydro_3_N"/>
</dbReference>
<keyword evidence="4" id="KW-0378">Hydrolase</keyword>
<dbReference type="Pfam" id="PF00933">
    <property type="entry name" value="Glyco_hydro_3"/>
    <property type="match status" value="1"/>
</dbReference>
<feature type="domain" description="Glycoside hydrolase family 3 N-terminal" evidence="7">
    <location>
        <begin position="78"/>
        <end position="327"/>
    </location>
</feature>
<comment type="caution">
    <text evidence="8">The sequence shown here is derived from an EMBL/GenBank/DDBJ whole genome shotgun (WGS) entry which is preliminary data.</text>
</comment>
<dbReference type="InterPro" id="IPR017853">
    <property type="entry name" value="GH"/>
</dbReference>
<keyword evidence="9" id="KW-1185">Reference proteome</keyword>
<reference evidence="8 9" key="1">
    <citation type="submission" date="2014-07" db="EMBL/GenBank/DDBJ databases">
        <title>Draft genome sequence of Thalassospira xianhensis P-4 (MCCC 1A02616).</title>
        <authorList>
            <person name="Lai Q."/>
            <person name="Shao Z."/>
        </authorList>
    </citation>
    <scope>NUCLEOTIDE SEQUENCE [LARGE SCALE GENOMIC DNA]</scope>
    <source>
        <strain evidence="8 9">MCCC 1A02616</strain>
    </source>
</reference>
<evidence type="ECO:0000313" key="9">
    <source>
        <dbReference type="Proteomes" id="UP000252419"/>
    </source>
</evidence>
<evidence type="ECO:0000256" key="2">
    <source>
        <dbReference type="ARBA" id="ARBA00005336"/>
    </source>
</evidence>
<accession>A0A367UHH4</accession>
<dbReference type="Proteomes" id="UP000252419">
    <property type="component" value="Unassembled WGS sequence"/>
</dbReference>